<sequence length="965" mass="108990">MASPEQSKGNDLQKDVPSETRMVFNKETMTYEMVRATQTGSSNEPVMNTDKVTTETLSQIDKNTVGETVLPTEPNKDEMIEGLQREIDARLETVWEIYGVDRIDRQIALRNRAIDIVEQEMSRIGGVSIENWGIDKYASVVVKTTSRMAERYADRPRYPYISSMGIPISPITEMTNILEMPVSSPRIRLPENATLYKSTAGTGINTSNIDRGVESQSLITEPHAQSILHPNVTRRTESRVARAVNWKDRVAYQTMRNEALRTTGHSNIDDQGVEFDGHRPREAPSPSLILKQENVEEAPTHLPNAPAILPRSKRSTDRDESYARGGSLPPQLTNYSDSRRASRGYSMPRAVAARVKPGIPEANEAHKSDMQDRLSRLIHELLGTRIEYPDGFKFNAKLESDKSTKYSGSPKFSELENWLSDLCSKMAVRQLGGPKNDLMRRMILPEYLDGDAKFFYNHHVANINRQKKHWTFEEVILALYERFVHPTSMQDAREAFRTATFNPKKGVQAFYDTILEHAQNMYKYPDQYSILEVFLSGIPRAMRSHLIRNDGLSPEVNSVDEFVGLAKLYEECQKTNAYYQRHGRDVSGGLTDRSNTVNKLANNVARPLRLRSRGKIMVLRSQLTEANKTNTKAIEPTGAAKIVPKMQPTTVTQAKPKGSTGRAVQCYNCGKAGHFAKECAEPRRERVQLRAAHMAVPEENDDTLSNMGDDEADPETTDNNHADDDQYTEVEVVDSDWYESESRIDDEQCRAMTVIAPNLEHKYVELLVPINPLQDGTIEDETHAMTEMPESHVRAEDHGTKMRKVKLRTSRKERMRPTVKPEDKECLVTYVNVAGMDAWTLWDSGSTTSGLTPSFAQIADISVDTLIDPHILQLGTTGSRSSIKYGADVQVNIGNTSTSTYLDIINIDRYDMIIGTPFMRKHKVILDFDKSVVRINGMTLPAIRVPRDTDGRLRRQRMTDKQEAN</sequence>
<dbReference type="GO" id="GO:0003676">
    <property type="term" value="F:nucleic acid binding"/>
    <property type="evidence" value="ECO:0007669"/>
    <property type="project" value="InterPro"/>
</dbReference>
<evidence type="ECO:0000313" key="5">
    <source>
        <dbReference type="EMBL" id="KAG5161762.1"/>
    </source>
</evidence>
<organism evidence="5">
    <name type="scientific">Psilocybe cubensis</name>
    <name type="common">Psychedelic mushroom</name>
    <name type="synonym">Stropharia cubensis</name>
    <dbReference type="NCBI Taxonomy" id="181762"/>
    <lineage>
        <taxon>Eukaryota</taxon>
        <taxon>Fungi</taxon>
        <taxon>Dikarya</taxon>
        <taxon>Basidiomycota</taxon>
        <taxon>Agaricomycotina</taxon>
        <taxon>Agaricomycetes</taxon>
        <taxon>Agaricomycetidae</taxon>
        <taxon>Agaricales</taxon>
        <taxon>Agaricineae</taxon>
        <taxon>Strophariaceae</taxon>
        <taxon>Psilocybe</taxon>
    </lineage>
</organism>
<feature type="compositionally biased region" description="Acidic residues" evidence="3">
    <location>
        <begin position="698"/>
        <end position="716"/>
    </location>
</feature>
<dbReference type="InterPro" id="IPR001878">
    <property type="entry name" value="Znf_CCHC"/>
</dbReference>
<comment type="caution">
    <text evidence="5">The sequence shown here is derived from an EMBL/GenBank/DDBJ whole genome shotgun (WGS) entry which is preliminary data.</text>
</comment>
<dbReference type="Pfam" id="PF08284">
    <property type="entry name" value="RVP_2"/>
    <property type="match status" value="1"/>
</dbReference>
<feature type="region of interest" description="Disordered" evidence="3">
    <location>
        <begin position="790"/>
        <end position="819"/>
    </location>
</feature>
<evidence type="ECO:0000256" key="1">
    <source>
        <dbReference type="ARBA" id="ARBA00022664"/>
    </source>
</evidence>
<feature type="compositionally biased region" description="Basic and acidic residues" evidence="3">
    <location>
        <begin position="810"/>
        <end position="819"/>
    </location>
</feature>
<keyword evidence="2" id="KW-0479">Metal-binding</keyword>
<dbReference type="SUPFAM" id="SSF57756">
    <property type="entry name" value="Retrovirus zinc finger-like domains"/>
    <property type="match status" value="1"/>
</dbReference>
<keyword evidence="2" id="KW-0863">Zinc-finger</keyword>
<feature type="compositionally biased region" description="Basic and acidic residues" evidence="3">
    <location>
        <begin position="790"/>
        <end position="800"/>
    </location>
</feature>
<protein>
    <recommendedName>
        <fullName evidence="4">CCHC-type domain-containing protein</fullName>
    </recommendedName>
</protein>
<dbReference type="InterPro" id="IPR036875">
    <property type="entry name" value="Znf_CCHC_sf"/>
</dbReference>
<dbReference type="GO" id="GO:0006397">
    <property type="term" value="P:mRNA processing"/>
    <property type="evidence" value="ECO:0007669"/>
    <property type="project" value="UniProtKB-KW"/>
</dbReference>
<dbReference type="Gene3D" id="4.10.60.10">
    <property type="entry name" value="Zinc finger, CCHC-type"/>
    <property type="match status" value="1"/>
</dbReference>
<reference evidence="5" key="1">
    <citation type="submission" date="2021-02" db="EMBL/GenBank/DDBJ databases">
        <title>Psilocybe cubensis genome.</title>
        <authorList>
            <person name="Mckernan K.J."/>
            <person name="Crawford S."/>
            <person name="Trippe A."/>
            <person name="Kane L.T."/>
            <person name="Mclaughlin S."/>
        </authorList>
    </citation>
    <scope>NUCLEOTIDE SEQUENCE [LARGE SCALE GENOMIC DNA]</scope>
    <source>
        <strain evidence="5">MGC-MH-2018</strain>
    </source>
</reference>
<evidence type="ECO:0000256" key="2">
    <source>
        <dbReference type="PROSITE-ProRule" id="PRU00047"/>
    </source>
</evidence>
<dbReference type="InterPro" id="IPR021109">
    <property type="entry name" value="Peptidase_aspartic_dom_sf"/>
</dbReference>
<evidence type="ECO:0000259" key="4">
    <source>
        <dbReference type="PROSITE" id="PS50158"/>
    </source>
</evidence>
<feature type="domain" description="CCHC-type" evidence="4">
    <location>
        <begin position="666"/>
        <end position="681"/>
    </location>
</feature>
<feature type="region of interest" description="Disordered" evidence="3">
    <location>
        <begin position="694"/>
        <end position="730"/>
    </location>
</feature>
<dbReference type="EMBL" id="JAFIQS010000025">
    <property type="protein sequence ID" value="KAG5161762.1"/>
    <property type="molecule type" value="Genomic_DNA"/>
</dbReference>
<dbReference type="Pfam" id="PF00098">
    <property type="entry name" value="zf-CCHC"/>
    <property type="match status" value="1"/>
</dbReference>
<name>A0A8H8CD88_PSICU</name>
<dbReference type="Gene3D" id="2.40.70.10">
    <property type="entry name" value="Acid Proteases"/>
    <property type="match status" value="1"/>
</dbReference>
<dbReference type="SUPFAM" id="SSF50630">
    <property type="entry name" value="Acid proteases"/>
    <property type="match status" value="1"/>
</dbReference>
<keyword evidence="2" id="KW-0862">Zinc</keyword>
<dbReference type="AlphaFoldDB" id="A0A8H8CD88"/>
<dbReference type="SMART" id="SM00343">
    <property type="entry name" value="ZnF_C2HC"/>
    <property type="match status" value="1"/>
</dbReference>
<feature type="region of interest" description="Disordered" evidence="3">
    <location>
        <begin position="261"/>
        <end position="285"/>
    </location>
</feature>
<feature type="region of interest" description="Disordered" evidence="3">
    <location>
        <begin position="297"/>
        <end position="347"/>
    </location>
</feature>
<evidence type="ECO:0000256" key="3">
    <source>
        <dbReference type="SAM" id="MobiDB-lite"/>
    </source>
</evidence>
<accession>A0A8H8CD88</accession>
<keyword evidence="1" id="KW-0507">mRNA processing</keyword>
<proteinExistence type="predicted"/>
<dbReference type="GO" id="GO:0008270">
    <property type="term" value="F:zinc ion binding"/>
    <property type="evidence" value="ECO:0007669"/>
    <property type="project" value="UniProtKB-KW"/>
</dbReference>
<dbReference type="CDD" id="cd00303">
    <property type="entry name" value="retropepsin_like"/>
    <property type="match status" value="1"/>
</dbReference>
<dbReference type="PROSITE" id="PS50158">
    <property type="entry name" value="ZF_CCHC"/>
    <property type="match status" value="1"/>
</dbReference>
<gene>
    <name evidence="5" type="ORF">JR316_013302</name>
</gene>